<protein>
    <recommendedName>
        <fullName evidence="11">Cardiolipin synthase A</fullName>
        <shortName evidence="11">CL synthase</shortName>
        <ecNumber evidence="11">2.7.8.-</ecNumber>
    </recommendedName>
</protein>
<keyword evidence="7 11" id="KW-0443">Lipid metabolism</keyword>
<keyword evidence="5" id="KW-0677">Repeat</keyword>
<comment type="subcellular location">
    <subcellularLocation>
        <location evidence="11">Cell membrane</location>
        <topology evidence="11">Multi-pass membrane protein</topology>
    </subcellularLocation>
</comment>
<keyword evidence="10 11" id="KW-1208">Phospholipid metabolism</keyword>
<dbReference type="FunFam" id="3.30.870.10:FF:000014">
    <property type="entry name" value="Cardiolipin synthase"/>
    <property type="match status" value="1"/>
</dbReference>
<dbReference type="NCBIfam" id="TIGR04265">
    <property type="entry name" value="bac_cardiolipin"/>
    <property type="match status" value="1"/>
</dbReference>
<dbReference type="PANTHER" id="PTHR21248:SF22">
    <property type="entry name" value="PHOSPHOLIPASE D"/>
    <property type="match status" value="1"/>
</dbReference>
<evidence type="ECO:0000259" key="12">
    <source>
        <dbReference type="PROSITE" id="PS50035"/>
    </source>
</evidence>
<dbReference type="CDD" id="cd09161">
    <property type="entry name" value="PLDc_PaCLS_like_2"/>
    <property type="match status" value="1"/>
</dbReference>
<dbReference type="RefSeq" id="WP_089848753.1">
    <property type="nucleotide sequence ID" value="NZ_FPAQ01000013.1"/>
</dbReference>
<keyword evidence="9 11" id="KW-0594">Phospholipid biosynthesis</keyword>
<keyword evidence="8 11" id="KW-0472">Membrane</keyword>
<evidence type="ECO:0000256" key="8">
    <source>
        <dbReference type="ARBA" id="ARBA00023136"/>
    </source>
</evidence>
<dbReference type="EMBL" id="FPAQ01000013">
    <property type="protein sequence ID" value="SFT65530.1"/>
    <property type="molecule type" value="Genomic_DNA"/>
</dbReference>
<evidence type="ECO:0000256" key="2">
    <source>
        <dbReference type="ARBA" id="ARBA00022516"/>
    </source>
</evidence>
<evidence type="ECO:0000313" key="13">
    <source>
        <dbReference type="EMBL" id="SFT65530.1"/>
    </source>
</evidence>
<dbReference type="InterPro" id="IPR030840">
    <property type="entry name" value="CL_synthase_A"/>
</dbReference>
<keyword evidence="6 11" id="KW-1133">Transmembrane helix</keyword>
<dbReference type="InterPro" id="IPR022924">
    <property type="entry name" value="Cardiolipin_synthase"/>
</dbReference>
<sequence>MTSWLIGLAIFLIYVLGILSAVLALMSARTSQGAIAWIISLLTMPYLAVPAYWIFGRPRFYGYVLARGERDSVLRRQLHRYRDRFEPYLSSASNADIRAVEQLALMPLTRGNRAELLVDGEATFESLFAGIEAAEEYILIQFFIVRDDALGLELKQRLQRAAERGVRVCFLFDEIGSHSLPERYLRDLRMAGVEVSAFRSSRGLKHRFQLNFRNHRKVLVVDGREGWTGGFNVGTEYLGENPRLGHWRDTHLKLSGPSVLGLQEAFWEDWHWATGEMISLTWTPVPFAGDRQDEGLAESQSVVIVPSGPADQLETASLLVQHAIHSAHERLWVTSPYFVPDQGVQDALRLAAMRGVDVRIMMPERPDHLLVFLSAFSFLPDMLRAGVKVFRYQPGFLHQKVMLIDDVAASVGTVNLDNRSFRLNFEITAVVPDRRFAAEVRQMLERDFGDCRRVTLEELTRRPLWRKLLSRAAYLLSPIQ</sequence>
<reference evidence="13 14" key="1">
    <citation type="submission" date="2016-10" db="EMBL/GenBank/DDBJ databases">
        <authorList>
            <person name="de Groot N.N."/>
        </authorList>
    </citation>
    <scope>NUCLEOTIDE SEQUENCE [LARGE SCALE GENOMIC DNA]</scope>
    <source>
        <strain evidence="13 14">CGMCC 1.6493</strain>
    </source>
</reference>
<feature type="transmembrane region" description="Helical" evidence="11">
    <location>
        <begin position="6"/>
        <end position="27"/>
    </location>
</feature>
<comment type="catalytic activity">
    <reaction evidence="11">
        <text>2 a 1,2-diacyl-sn-glycero-3-phospho-(1'-sn-glycerol) = a cardiolipin + glycerol</text>
        <dbReference type="Rhea" id="RHEA:31451"/>
        <dbReference type="ChEBI" id="CHEBI:17754"/>
        <dbReference type="ChEBI" id="CHEBI:62237"/>
        <dbReference type="ChEBI" id="CHEBI:64716"/>
    </reaction>
</comment>
<dbReference type="Pfam" id="PF13091">
    <property type="entry name" value="PLDc_2"/>
    <property type="match status" value="2"/>
</dbReference>
<keyword evidence="3 11" id="KW-0808">Transferase</keyword>
<accession>A0A1I6ZS75</accession>
<dbReference type="CDD" id="cd09155">
    <property type="entry name" value="PLDc_PaCLS_like_1"/>
    <property type="match status" value="1"/>
</dbReference>
<comment type="similarity">
    <text evidence="11">Belongs to the phospholipase D family. Cardiolipin synthase subfamily. ClsA sub-subfamily.</text>
</comment>
<dbReference type="HAMAP" id="MF_00190">
    <property type="entry name" value="Cardiolipin_synth_ClsA"/>
    <property type="match status" value="1"/>
</dbReference>
<dbReference type="InterPro" id="IPR025202">
    <property type="entry name" value="PLD-like_dom"/>
</dbReference>
<organism evidence="13 14">
    <name type="scientific">Halomonas saccharevitans</name>
    <dbReference type="NCBI Taxonomy" id="416872"/>
    <lineage>
        <taxon>Bacteria</taxon>
        <taxon>Pseudomonadati</taxon>
        <taxon>Pseudomonadota</taxon>
        <taxon>Gammaproteobacteria</taxon>
        <taxon>Oceanospirillales</taxon>
        <taxon>Halomonadaceae</taxon>
        <taxon>Halomonas</taxon>
    </lineage>
</organism>
<proteinExistence type="inferred from homology"/>
<dbReference type="Proteomes" id="UP000199594">
    <property type="component" value="Unassembled WGS sequence"/>
</dbReference>
<keyword evidence="2 11" id="KW-0444">Lipid biosynthesis</keyword>
<dbReference type="GO" id="GO:0008808">
    <property type="term" value="F:cardiolipin synthase activity"/>
    <property type="evidence" value="ECO:0007669"/>
    <property type="project" value="UniProtKB-UniRule"/>
</dbReference>
<dbReference type="EC" id="2.7.8.-" evidence="11"/>
<dbReference type="SMART" id="SM00155">
    <property type="entry name" value="PLDc"/>
    <property type="match status" value="2"/>
</dbReference>
<feature type="active site" evidence="11">
    <location>
        <position position="405"/>
    </location>
</feature>
<evidence type="ECO:0000256" key="1">
    <source>
        <dbReference type="ARBA" id="ARBA00022475"/>
    </source>
</evidence>
<dbReference type="InterPro" id="IPR001736">
    <property type="entry name" value="PLipase_D/transphosphatidylase"/>
</dbReference>
<evidence type="ECO:0000256" key="9">
    <source>
        <dbReference type="ARBA" id="ARBA00023209"/>
    </source>
</evidence>
<feature type="active site" evidence="11">
    <location>
        <position position="400"/>
    </location>
</feature>
<keyword evidence="1 11" id="KW-1003">Cell membrane</keyword>
<dbReference type="Gene3D" id="3.30.870.10">
    <property type="entry name" value="Endonuclease Chain A"/>
    <property type="match status" value="2"/>
</dbReference>
<dbReference type="SUPFAM" id="SSF56024">
    <property type="entry name" value="Phospholipase D/nuclease"/>
    <property type="match status" value="2"/>
</dbReference>
<dbReference type="GO" id="GO:0032049">
    <property type="term" value="P:cardiolipin biosynthetic process"/>
    <property type="evidence" value="ECO:0007669"/>
    <property type="project" value="UniProtKB-UniRule"/>
</dbReference>
<keyword evidence="4 11" id="KW-0812">Transmembrane</keyword>
<evidence type="ECO:0000256" key="11">
    <source>
        <dbReference type="HAMAP-Rule" id="MF_00190"/>
    </source>
</evidence>
<evidence type="ECO:0000256" key="4">
    <source>
        <dbReference type="ARBA" id="ARBA00022692"/>
    </source>
</evidence>
<name>A0A1I6ZS75_9GAMM</name>
<evidence type="ECO:0000256" key="3">
    <source>
        <dbReference type="ARBA" id="ARBA00022679"/>
    </source>
</evidence>
<feature type="domain" description="PLD phosphodiesterase" evidence="12">
    <location>
        <begin position="393"/>
        <end position="420"/>
    </location>
</feature>
<evidence type="ECO:0000313" key="14">
    <source>
        <dbReference type="Proteomes" id="UP000199594"/>
    </source>
</evidence>
<feature type="active site" evidence="11">
    <location>
        <position position="222"/>
    </location>
</feature>
<evidence type="ECO:0000256" key="7">
    <source>
        <dbReference type="ARBA" id="ARBA00023098"/>
    </source>
</evidence>
<evidence type="ECO:0000256" key="5">
    <source>
        <dbReference type="ARBA" id="ARBA00022737"/>
    </source>
</evidence>
<evidence type="ECO:0000256" key="6">
    <source>
        <dbReference type="ARBA" id="ARBA00022989"/>
    </source>
</evidence>
<dbReference type="OrthoDB" id="9762009at2"/>
<dbReference type="GO" id="GO:0005886">
    <property type="term" value="C:plasma membrane"/>
    <property type="evidence" value="ECO:0007669"/>
    <property type="project" value="UniProtKB-SubCell"/>
</dbReference>
<evidence type="ECO:0000256" key="10">
    <source>
        <dbReference type="ARBA" id="ARBA00023264"/>
    </source>
</evidence>
<feature type="active site" evidence="11">
    <location>
        <position position="215"/>
    </location>
</feature>
<comment type="function">
    <text evidence="11">Catalyzes the reversible phosphatidyl group transfer from one phosphatidylglycerol molecule to another to form cardiolipin (CL) (diphosphatidylglycerol) and glycerol.</text>
</comment>
<gene>
    <name evidence="11" type="primary">clsA</name>
    <name evidence="13" type="ORF">SAMN04487956_11311</name>
</gene>
<feature type="active site" evidence="11">
    <location>
        <position position="398"/>
    </location>
</feature>
<feature type="transmembrane region" description="Helical" evidence="11">
    <location>
        <begin position="34"/>
        <end position="55"/>
    </location>
</feature>
<dbReference type="PROSITE" id="PS50035">
    <property type="entry name" value="PLD"/>
    <property type="match status" value="2"/>
</dbReference>
<dbReference type="PANTHER" id="PTHR21248">
    <property type="entry name" value="CARDIOLIPIN SYNTHASE"/>
    <property type="match status" value="1"/>
</dbReference>
<feature type="active site" evidence="11">
    <location>
        <position position="217"/>
    </location>
</feature>
<dbReference type="AlphaFoldDB" id="A0A1I6ZS75"/>
<feature type="domain" description="PLD phosphodiesterase" evidence="12">
    <location>
        <begin position="210"/>
        <end position="237"/>
    </location>
</feature>